<sequence>MPPSPQQVPSTRPRVTPSRIFLRLRDRLELLLERFVERDATAQAEFMTYKAHRDRRWLEKDMDGGPAAAALAAVSNTTEPRRRQKSPINQDNPTVAYALPFRDDNVHDMFDEPVIPKTRDKDKDKEKASGLMRTLDKSQTLDGKGAARQMRAPPQPRTLSRSSTLSSIIDSTFLGGGQRRRRRRNRRGRSDARPGYFDPDLSPTTTPPRAQTQTAVSVARNDDDRLEMNVPVEVQRRSWNVPIGSAR</sequence>
<gene>
    <name evidence="2" type="ORF">CORC01_09453</name>
</gene>
<dbReference type="Proteomes" id="UP000176998">
    <property type="component" value="Unassembled WGS sequence"/>
</dbReference>
<protein>
    <submittedName>
        <fullName evidence="2">Uncharacterized protein</fullName>
    </submittedName>
</protein>
<dbReference type="RefSeq" id="XP_022472470.1">
    <property type="nucleotide sequence ID" value="XM_022621082.1"/>
</dbReference>
<dbReference type="GeneID" id="34562592"/>
<name>A0A1G4B1K4_9PEZI</name>
<evidence type="ECO:0000256" key="1">
    <source>
        <dbReference type="SAM" id="MobiDB-lite"/>
    </source>
</evidence>
<evidence type="ECO:0000313" key="3">
    <source>
        <dbReference type="Proteomes" id="UP000176998"/>
    </source>
</evidence>
<feature type="compositionally biased region" description="Low complexity" evidence="1">
    <location>
        <begin position="157"/>
        <end position="169"/>
    </location>
</feature>
<dbReference type="OrthoDB" id="4849892at2759"/>
<accession>A0A1G4B1K4</accession>
<comment type="caution">
    <text evidence="2">The sequence shown here is derived from an EMBL/GenBank/DDBJ whole genome shotgun (WGS) entry which is preliminary data.</text>
</comment>
<feature type="region of interest" description="Disordered" evidence="1">
    <location>
        <begin position="113"/>
        <end position="229"/>
    </location>
</feature>
<dbReference type="EMBL" id="MJBS01000085">
    <property type="protein sequence ID" value="OHE95308.1"/>
    <property type="molecule type" value="Genomic_DNA"/>
</dbReference>
<evidence type="ECO:0000313" key="2">
    <source>
        <dbReference type="EMBL" id="OHE95308.1"/>
    </source>
</evidence>
<feature type="compositionally biased region" description="Basic residues" evidence="1">
    <location>
        <begin position="178"/>
        <end position="187"/>
    </location>
</feature>
<feature type="compositionally biased region" description="Low complexity" evidence="1">
    <location>
        <begin position="203"/>
        <end position="215"/>
    </location>
</feature>
<keyword evidence="3" id="KW-1185">Reference proteome</keyword>
<organism evidence="2 3">
    <name type="scientific">Colletotrichum orchidophilum</name>
    <dbReference type="NCBI Taxonomy" id="1209926"/>
    <lineage>
        <taxon>Eukaryota</taxon>
        <taxon>Fungi</taxon>
        <taxon>Dikarya</taxon>
        <taxon>Ascomycota</taxon>
        <taxon>Pezizomycotina</taxon>
        <taxon>Sordariomycetes</taxon>
        <taxon>Hypocreomycetidae</taxon>
        <taxon>Glomerellales</taxon>
        <taxon>Glomerellaceae</taxon>
        <taxon>Colletotrichum</taxon>
    </lineage>
</organism>
<feature type="region of interest" description="Disordered" evidence="1">
    <location>
        <begin position="73"/>
        <end position="92"/>
    </location>
</feature>
<feature type="compositionally biased region" description="Basic and acidic residues" evidence="1">
    <location>
        <begin position="117"/>
        <end position="128"/>
    </location>
</feature>
<reference evidence="2 3" key="1">
    <citation type="submission" date="2016-09" db="EMBL/GenBank/DDBJ databases">
        <authorList>
            <person name="Capua I."/>
            <person name="De Benedictis P."/>
            <person name="Joannis T."/>
            <person name="Lombin L.H."/>
            <person name="Cattoli G."/>
        </authorList>
    </citation>
    <scope>NUCLEOTIDE SEQUENCE [LARGE SCALE GENOMIC DNA]</scope>
    <source>
        <strain evidence="2 3">IMI 309357</strain>
    </source>
</reference>
<dbReference type="AlphaFoldDB" id="A0A1G4B1K4"/>
<proteinExistence type="predicted"/>